<evidence type="ECO:0000313" key="1">
    <source>
        <dbReference type="EMBL" id="PNG25666.1"/>
    </source>
</evidence>
<dbReference type="InterPro" id="IPR036597">
    <property type="entry name" value="Fido-like_dom_sf"/>
</dbReference>
<evidence type="ECO:0008006" key="3">
    <source>
        <dbReference type="Google" id="ProtNLM"/>
    </source>
</evidence>
<evidence type="ECO:0000313" key="2">
    <source>
        <dbReference type="Proteomes" id="UP000236286"/>
    </source>
</evidence>
<comment type="caution">
    <text evidence="1">The sequence shown here is derived from an EMBL/GenBank/DDBJ whole genome shotgun (WGS) entry which is preliminary data.</text>
</comment>
<name>A0A2J7TFY4_METSI</name>
<dbReference type="Proteomes" id="UP000236286">
    <property type="component" value="Unassembled WGS sequence"/>
</dbReference>
<protein>
    <recommendedName>
        <fullName evidence="3">Fido domain-containing protein</fullName>
    </recommendedName>
</protein>
<gene>
    <name evidence="1" type="ORF">CR492_12120</name>
</gene>
<accession>A0A2J7TFY4</accession>
<dbReference type="OrthoDB" id="371214at2"/>
<proteinExistence type="predicted"/>
<dbReference type="SUPFAM" id="SSF140931">
    <property type="entry name" value="Fic-like"/>
    <property type="match status" value="1"/>
</dbReference>
<dbReference type="EMBL" id="PDZR01000013">
    <property type="protein sequence ID" value="PNG25666.1"/>
    <property type="molecule type" value="Genomic_DNA"/>
</dbReference>
<dbReference type="RefSeq" id="WP_102844018.1">
    <property type="nucleotide sequence ID" value="NZ_PDZR01000013.1"/>
</dbReference>
<sequence length="232" mass="26429">MSVLNLAAIEAALREVQRVFPQINKELFDRRDSLDDEVIENMMQAYALVDQLLTDRVDIFAMGQLNHWLKLNAVVLCGADPQVVQRHHRLLEATATRFYDEPGAGIGDVMDWYALNRGKSVWRRAAGVFNRILSDPQLFIEGNHRSGALIMSYVLAREGYPPFVLTKENARGFFNPSSVIKKAKKRSFIMQYKFQKFTGLFADYLQNQQNPAFLASTRTKTEKKALAARPSD</sequence>
<dbReference type="Gene3D" id="1.10.3290.10">
    <property type="entry name" value="Fido-like domain"/>
    <property type="match status" value="1"/>
</dbReference>
<organism evidence="1 2">
    <name type="scientific">Methylocella silvestris</name>
    <dbReference type="NCBI Taxonomy" id="199596"/>
    <lineage>
        <taxon>Bacteria</taxon>
        <taxon>Pseudomonadati</taxon>
        <taxon>Pseudomonadota</taxon>
        <taxon>Alphaproteobacteria</taxon>
        <taxon>Hyphomicrobiales</taxon>
        <taxon>Beijerinckiaceae</taxon>
        <taxon>Methylocella</taxon>
    </lineage>
</organism>
<reference evidence="1 2" key="1">
    <citation type="submission" date="2017-10" db="EMBL/GenBank/DDBJ databases">
        <title>Genome announcement of Methylocella silvestris TVC from permafrost.</title>
        <authorList>
            <person name="Wang J."/>
            <person name="Geng K."/>
            <person name="Ul-Haque F."/>
            <person name="Crombie A.T."/>
            <person name="Street L.E."/>
            <person name="Wookey P.A."/>
            <person name="Murrell J.C."/>
            <person name="Pratscher J."/>
        </authorList>
    </citation>
    <scope>NUCLEOTIDE SEQUENCE [LARGE SCALE GENOMIC DNA]</scope>
    <source>
        <strain evidence="1 2">TVC</strain>
    </source>
</reference>
<dbReference type="AlphaFoldDB" id="A0A2J7TFY4"/>